<evidence type="ECO:0000313" key="3">
    <source>
        <dbReference type="Proteomes" id="UP000315388"/>
    </source>
</evidence>
<accession>A0A502BSH8</accession>
<dbReference type="OrthoDB" id="7870013at2"/>
<reference evidence="2 3" key="1">
    <citation type="journal article" date="2003" name="Int. J. Syst. Evol. Microbiol.">
        <title>Towards a standardized format for the description of a novel species (of an established genus): Ochrobactrum gallinifaecis sp. nov.</title>
        <authorList>
            <person name="Kampfer P."/>
            <person name="Buczolits S."/>
            <person name="Albrecht A."/>
            <person name="Busse H.J."/>
            <person name="Stackebrandt E."/>
        </authorList>
    </citation>
    <scope>NUCLEOTIDE SEQUENCE [LARGE SCALE GENOMIC DNA]</scope>
    <source>
        <strain evidence="2 3">ISO 196</strain>
    </source>
</reference>
<keyword evidence="3" id="KW-1185">Reference proteome</keyword>
<protein>
    <submittedName>
        <fullName evidence="2">Uncharacterized protein</fullName>
    </submittedName>
</protein>
<gene>
    <name evidence="2" type="ORF">FHY56_02290</name>
</gene>
<dbReference type="EMBL" id="VEWJ01000002">
    <property type="protein sequence ID" value="TPF76770.1"/>
    <property type="molecule type" value="Genomic_DNA"/>
</dbReference>
<dbReference type="Proteomes" id="UP000315388">
    <property type="component" value="Unassembled WGS sequence"/>
</dbReference>
<sequence>MRFDRFSATASSQLSSPDGRAAIPRGTRKFLLCCPAPKGGAPAFVSGRSIAIEAAMVRARKRKTET</sequence>
<feature type="region of interest" description="Disordered" evidence="1">
    <location>
        <begin position="1"/>
        <end position="21"/>
    </location>
</feature>
<evidence type="ECO:0000313" key="2">
    <source>
        <dbReference type="EMBL" id="TPF76770.1"/>
    </source>
</evidence>
<proteinExistence type="predicted"/>
<dbReference type="AlphaFoldDB" id="A0A502BSH8"/>
<evidence type="ECO:0000256" key="1">
    <source>
        <dbReference type="SAM" id="MobiDB-lite"/>
    </source>
</evidence>
<comment type="caution">
    <text evidence="2">The sequence shown here is derived from an EMBL/GenBank/DDBJ whole genome shotgun (WGS) entry which is preliminary data.</text>
</comment>
<organism evidence="2 3">
    <name type="scientific">Brucella gallinifaecis</name>
    <dbReference type="NCBI Taxonomy" id="215590"/>
    <lineage>
        <taxon>Bacteria</taxon>
        <taxon>Pseudomonadati</taxon>
        <taxon>Pseudomonadota</taxon>
        <taxon>Alphaproteobacteria</taxon>
        <taxon>Hyphomicrobiales</taxon>
        <taxon>Brucellaceae</taxon>
        <taxon>Brucella/Ochrobactrum group</taxon>
        <taxon>Brucella</taxon>
    </lineage>
</organism>
<name>A0A502BSH8_9HYPH</name>